<evidence type="ECO:0000313" key="2">
    <source>
        <dbReference type="EMBL" id="MBW0546223.1"/>
    </source>
</evidence>
<sequence>MKFACCVPALDIVGHVASLNGRKTLQKKTNKIQSWPKPLNKKEVRGFSGLCAYVKMFIQDFSQIASPLRRLTRDNEEREWNTECDEAFEKFRKNVGEEIKLKNFDCEKGAGKIKLAVDSSYIAPGAVLTQEDKDGKDRLVLYESIKFSRMESK</sequence>
<organism evidence="2 3">
    <name type="scientific">Austropuccinia psidii MF-1</name>
    <dbReference type="NCBI Taxonomy" id="1389203"/>
    <lineage>
        <taxon>Eukaryota</taxon>
        <taxon>Fungi</taxon>
        <taxon>Dikarya</taxon>
        <taxon>Basidiomycota</taxon>
        <taxon>Pucciniomycotina</taxon>
        <taxon>Pucciniomycetes</taxon>
        <taxon>Pucciniales</taxon>
        <taxon>Sphaerophragmiaceae</taxon>
        <taxon>Austropuccinia</taxon>
    </lineage>
</organism>
<reference evidence="2" key="1">
    <citation type="submission" date="2021-03" db="EMBL/GenBank/DDBJ databases">
        <title>Draft genome sequence of rust myrtle Austropuccinia psidii MF-1, a brazilian biotype.</title>
        <authorList>
            <person name="Quecine M.C."/>
            <person name="Pachon D.M.R."/>
            <person name="Bonatelli M.L."/>
            <person name="Correr F.H."/>
            <person name="Franceschini L.M."/>
            <person name="Leite T.F."/>
            <person name="Margarido G.R.A."/>
            <person name="Almeida C.A."/>
            <person name="Ferrarezi J.A."/>
            <person name="Labate C.A."/>
        </authorList>
    </citation>
    <scope>NUCLEOTIDE SEQUENCE</scope>
    <source>
        <strain evidence="2">MF-1</strain>
    </source>
</reference>
<dbReference type="PANTHER" id="PTHR33064">
    <property type="entry name" value="POL PROTEIN"/>
    <property type="match status" value="1"/>
</dbReference>
<dbReference type="OrthoDB" id="2286242at2759"/>
<keyword evidence="3" id="KW-1185">Reference proteome</keyword>
<evidence type="ECO:0000313" key="3">
    <source>
        <dbReference type="Proteomes" id="UP000765509"/>
    </source>
</evidence>
<dbReference type="Pfam" id="PF17919">
    <property type="entry name" value="RT_RNaseH_2"/>
    <property type="match status" value="1"/>
</dbReference>
<evidence type="ECO:0000259" key="1">
    <source>
        <dbReference type="Pfam" id="PF17919"/>
    </source>
</evidence>
<comment type="caution">
    <text evidence="2">The sequence shown here is derived from an EMBL/GenBank/DDBJ whole genome shotgun (WGS) entry which is preliminary data.</text>
</comment>
<dbReference type="InterPro" id="IPR043502">
    <property type="entry name" value="DNA/RNA_pol_sf"/>
</dbReference>
<dbReference type="FunFam" id="3.30.70.270:FF:000020">
    <property type="entry name" value="Transposon Tf2-6 polyprotein-like Protein"/>
    <property type="match status" value="1"/>
</dbReference>
<name>A0A9Q3FYG6_9BASI</name>
<dbReference type="InterPro" id="IPR041577">
    <property type="entry name" value="RT_RNaseH_2"/>
</dbReference>
<accession>A0A9Q3FYG6</accession>
<dbReference type="PANTHER" id="PTHR33064:SF37">
    <property type="entry name" value="RIBONUCLEASE H"/>
    <property type="match status" value="1"/>
</dbReference>
<dbReference type="EMBL" id="AVOT02051204">
    <property type="protein sequence ID" value="MBW0546223.1"/>
    <property type="molecule type" value="Genomic_DNA"/>
</dbReference>
<gene>
    <name evidence="2" type="ORF">O181_085938</name>
</gene>
<proteinExistence type="predicted"/>
<dbReference type="InterPro" id="IPR043128">
    <property type="entry name" value="Rev_trsase/Diguanyl_cyclase"/>
</dbReference>
<dbReference type="Gene3D" id="3.30.70.270">
    <property type="match status" value="1"/>
</dbReference>
<feature type="domain" description="Reverse transcriptase/retrotransposon-derived protein RNase H-like" evidence="1">
    <location>
        <begin position="80"/>
        <end position="152"/>
    </location>
</feature>
<dbReference type="AlphaFoldDB" id="A0A9Q3FYG6"/>
<dbReference type="SUPFAM" id="SSF56672">
    <property type="entry name" value="DNA/RNA polymerases"/>
    <property type="match status" value="1"/>
</dbReference>
<dbReference type="Proteomes" id="UP000765509">
    <property type="component" value="Unassembled WGS sequence"/>
</dbReference>
<dbReference type="InterPro" id="IPR051320">
    <property type="entry name" value="Viral_Replic_Matur_Polypro"/>
</dbReference>
<protein>
    <recommendedName>
        <fullName evidence="1">Reverse transcriptase/retrotransposon-derived protein RNase H-like domain-containing protein</fullName>
    </recommendedName>
</protein>